<protein>
    <submittedName>
        <fullName evidence="1">TrpB-like pyridoxal-phosphate dependent enzyme</fullName>
    </submittedName>
</protein>
<sequence>MTTTPLNRSLEPLGVSIPSKVPTHWYNLAADLPEPVPPHLHPGTREPLGPEDLAPLFPMNLIAQEVATERYIEIPETVREIYGMWRPSPLFRA</sequence>
<name>A0A5N5E8T9_RHOER</name>
<comment type="caution">
    <text evidence="1">The sequence shown here is derived from an EMBL/GenBank/DDBJ whole genome shotgun (WGS) entry which is preliminary data.</text>
</comment>
<proteinExistence type="predicted"/>
<dbReference type="GO" id="GO:1901605">
    <property type="term" value="P:alpha-amino acid metabolic process"/>
    <property type="evidence" value="ECO:0007669"/>
    <property type="project" value="UniProtKB-ARBA"/>
</dbReference>
<dbReference type="EMBL" id="MRBO01000131">
    <property type="protein sequence ID" value="KAB2586766.1"/>
    <property type="molecule type" value="Genomic_DNA"/>
</dbReference>
<dbReference type="AlphaFoldDB" id="A0A5N5E8T9"/>
<feature type="non-terminal residue" evidence="1">
    <location>
        <position position="93"/>
    </location>
</feature>
<reference evidence="1 2" key="1">
    <citation type="journal article" date="2017" name="Poromechanics V (2013)">
        <title>Genomic Characterization of the Arsenic-Tolerant Actinobacterium, &lt;i&gt;Rhodococcus erythropolis&lt;/i&gt; S43.</title>
        <authorList>
            <person name="Retamal-Morales G."/>
            <person name="Mehnert M."/>
            <person name="Schwabe R."/>
            <person name="Tischler D."/>
            <person name="Schloemann M."/>
            <person name="Levican G.J."/>
        </authorList>
    </citation>
    <scope>NUCLEOTIDE SEQUENCE [LARGE SCALE GENOMIC DNA]</scope>
    <source>
        <strain evidence="1 2">S43</strain>
    </source>
</reference>
<accession>A0A5N5E8T9</accession>
<dbReference type="Proteomes" id="UP000325576">
    <property type="component" value="Unassembled WGS sequence"/>
</dbReference>
<evidence type="ECO:0000313" key="2">
    <source>
        <dbReference type="Proteomes" id="UP000325576"/>
    </source>
</evidence>
<dbReference type="SUPFAM" id="SSF53686">
    <property type="entry name" value="Tryptophan synthase beta subunit-like PLP-dependent enzymes"/>
    <property type="match status" value="1"/>
</dbReference>
<dbReference type="InterPro" id="IPR036052">
    <property type="entry name" value="TrpB-like_PALP_sf"/>
</dbReference>
<organism evidence="1 2">
    <name type="scientific">Rhodococcus erythropolis</name>
    <name type="common">Arthrobacter picolinophilus</name>
    <dbReference type="NCBI Taxonomy" id="1833"/>
    <lineage>
        <taxon>Bacteria</taxon>
        <taxon>Bacillati</taxon>
        <taxon>Actinomycetota</taxon>
        <taxon>Actinomycetes</taxon>
        <taxon>Mycobacteriales</taxon>
        <taxon>Nocardiaceae</taxon>
        <taxon>Rhodococcus</taxon>
        <taxon>Rhodococcus erythropolis group</taxon>
    </lineage>
</organism>
<dbReference type="Gene3D" id="3.40.50.1100">
    <property type="match status" value="1"/>
</dbReference>
<evidence type="ECO:0000313" key="1">
    <source>
        <dbReference type="EMBL" id="KAB2586766.1"/>
    </source>
</evidence>
<gene>
    <name evidence="1" type="ORF">BS297_03580</name>
</gene>